<dbReference type="EMBL" id="CPZJ01000003">
    <property type="protein sequence ID" value="CNF36637.1"/>
    <property type="molecule type" value="Genomic_DNA"/>
</dbReference>
<organism evidence="1 2">
    <name type="scientific">Yersinia intermedia</name>
    <dbReference type="NCBI Taxonomy" id="631"/>
    <lineage>
        <taxon>Bacteria</taxon>
        <taxon>Pseudomonadati</taxon>
        <taxon>Pseudomonadota</taxon>
        <taxon>Gammaproteobacteria</taxon>
        <taxon>Enterobacterales</taxon>
        <taxon>Yersiniaceae</taxon>
        <taxon>Yersinia</taxon>
    </lineage>
</organism>
<dbReference type="AlphaFoldDB" id="A0A0T9LY32"/>
<reference evidence="1 2" key="1">
    <citation type="submission" date="2015-03" db="EMBL/GenBank/DDBJ databases">
        <authorList>
            <person name="Murphy D."/>
        </authorList>
    </citation>
    <scope>NUCLEOTIDE SEQUENCE [LARGE SCALE GENOMIC DNA]</scope>
    <source>
        <strain evidence="1 2">BR165/97</strain>
    </source>
</reference>
<dbReference type="Proteomes" id="UP000038750">
    <property type="component" value="Unassembled WGS sequence"/>
</dbReference>
<proteinExistence type="predicted"/>
<accession>A0A0T9LY32</accession>
<gene>
    <name evidence="1" type="ORF">ERS008530_01029</name>
</gene>
<name>A0A0T9LY32_YERIN</name>
<sequence>MKEVSFGLIGVTHYSQAIGWVQAATLVSAVGKINDGYFG</sequence>
<evidence type="ECO:0000313" key="2">
    <source>
        <dbReference type="Proteomes" id="UP000038750"/>
    </source>
</evidence>
<dbReference type="KEGG" id="yin:CH53_3457"/>
<evidence type="ECO:0000313" key="1">
    <source>
        <dbReference type="EMBL" id="CNF36637.1"/>
    </source>
</evidence>
<protein>
    <submittedName>
        <fullName evidence="1">Uncharacterized protein</fullName>
    </submittedName>
</protein>